<evidence type="ECO:0000256" key="1">
    <source>
        <dbReference type="ARBA" id="ARBA00022468"/>
    </source>
</evidence>
<dbReference type="Pfam" id="PF13516">
    <property type="entry name" value="LRR_6"/>
    <property type="match status" value="7"/>
</dbReference>
<dbReference type="AlphaFoldDB" id="A0A7S3PFD5"/>
<dbReference type="GO" id="GO:0006913">
    <property type="term" value="P:nucleocytoplasmic transport"/>
    <property type="evidence" value="ECO:0007669"/>
    <property type="project" value="TreeGrafter"/>
</dbReference>
<dbReference type="InterPro" id="IPR001611">
    <property type="entry name" value="Leu-rich_rpt"/>
</dbReference>
<dbReference type="GO" id="GO:0016887">
    <property type="term" value="F:ATP hydrolysis activity"/>
    <property type="evidence" value="ECO:0007669"/>
    <property type="project" value="InterPro"/>
</dbReference>
<dbReference type="InterPro" id="IPR027417">
    <property type="entry name" value="P-loop_NTPase"/>
</dbReference>
<dbReference type="InterPro" id="IPR049945">
    <property type="entry name" value="AAA_22"/>
</dbReference>
<gene>
    <name evidence="5" type="ORF">ASTO00021_LOCUS6077</name>
</gene>
<accession>A0A7S3PFD5</accession>
<dbReference type="GO" id="GO:0005634">
    <property type="term" value="C:nucleus"/>
    <property type="evidence" value="ECO:0007669"/>
    <property type="project" value="TreeGrafter"/>
</dbReference>
<dbReference type="InterPro" id="IPR003593">
    <property type="entry name" value="AAA+_ATPase"/>
</dbReference>
<dbReference type="GO" id="GO:0005829">
    <property type="term" value="C:cytosol"/>
    <property type="evidence" value="ECO:0007669"/>
    <property type="project" value="TreeGrafter"/>
</dbReference>
<dbReference type="EMBL" id="HBIN01008201">
    <property type="protein sequence ID" value="CAE0435797.1"/>
    <property type="molecule type" value="Transcribed_RNA"/>
</dbReference>
<dbReference type="SUPFAM" id="SSF52540">
    <property type="entry name" value="P-loop containing nucleoside triphosphate hydrolases"/>
    <property type="match status" value="1"/>
</dbReference>
<dbReference type="SMART" id="SM00368">
    <property type="entry name" value="LRR_RI"/>
    <property type="match status" value="9"/>
</dbReference>
<keyword evidence="3" id="KW-0677">Repeat</keyword>
<dbReference type="InterPro" id="IPR032675">
    <property type="entry name" value="LRR_dom_sf"/>
</dbReference>
<evidence type="ECO:0000259" key="4">
    <source>
        <dbReference type="SMART" id="SM00382"/>
    </source>
</evidence>
<keyword evidence="2" id="KW-0433">Leucine-rich repeat</keyword>
<dbReference type="SUPFAM" id="SSF52047">
    <property type="entry name" value="RNI-like"/>
    <property type="match status" value="1"/>
</dbReference>
<organism evidence="5">
    <name type="scientific">Aplanochytrium stocchinoi</name>
    <dbReference type="NCBI Taxonomy" id="215587"/>
    <lineage>
        <taxon>Eukaryota</taxon>
        <taxon>Sar</taxon>
        <taxon>Stramenopiles</taxon>
        <taxon>Bigyra</taxon>
        <taxon>Labyrinthulomycetes</taxon>
        <taxon>Thraustochytrida</taxon>
        <taxon>Thraustochytriidae</taxon>
        <taxon>Aplanochytrium</taxon>
    </lineage>
</organism>
<dbReference type="SMART" id="SM00382">
    <property type="entry name" value="AAA"/>
    <property type="match status" value="1"/>
</dbReference>
<dbReference type="Pfam" id="PF13401">
    <property type="entry name" value="AAA_22"/>
    <property type="match status" value="1"/>
</dbReference>
<dbReference type="Gene3D" id="3.40.50.300">
    <property type="entry name" value="P-loop containing nucleotide triphosphate hydrolases"/>
    <property type="match status" value="1"/>
</dbReference>
<dbReference type="GO" id="GO:0005096">
    <property type="term" value="F:GTPase activator activity"/>
    <property type="evidence" value="ECO:0007669"/>
    <property type="project" value="UniProtKB-KW"/>
</dbReference>
<dbReference type="GO" id="GO:0031267">
    <property type="term" value="F:small GTPase binding"/>
    <property type="evidence" value="ECO:0007669"/>
    <property type="project" value="TreeGrafter"/>
</dbReference>
<feature type="domain" description="AAA+ ATPase" evidence="4">
    <location>
        <begin position="538"/>
        <end position="809"/>
    </location>
</feature>
<reference evidence="5" key="1">
    <citation type="submission" date="2021-01" db="EMBL/GenBank/DDBJ databases">
        <authorList>
            <person name="Corre E."/>
            <person name="Pelletier E."/>
            <person name="Niang G."/>
            <person name="Scheremetjew M."/>
            <person name="Finn R."/>
            <person name="Kale V."/>
            <person name="Holt S."/>
            <person name="Cochrane G."/>
            <person name="Meng A."/>
            <person name="Brown T."/>
            <person name="Cohen L."/>
        </authorList>
    </citation>
    <scope>NUCLEOTIDE SEQUENCE</scope>
    <source>
        <strain evidence="5">GSBS06</strain>
    </source>
</reference>
<sequence length="878" mass="97779">MEIERKVTGFQEGVEALSSGVSNLNIFMKENEDAKWFCAFVAALKEDTVCKTLDLGLNQINPDGAKLIAQALRENMTLQTLSLSGNELGPTGTKLIAESLLANCGVTSLNLSSNAIGDVGASAIRRALEKNISLKELFLGWNLIGPKGTGEIANALLTNSNLTSLDLNENQLGDSGAAAIGKALEGNDQLEALDLSETKMGDEGAKRVAHALMVNTSLQTLNLENNLIGKEGALAMSKAIRSNEDIALKDLSLSWNNIQMEGGKGFADALKENESLEKLNLWSNEIGRDGTAAIENAVKANSTLVELSLEKTENDTGYTRGIVQSLVINKYLQHLRYLRLSSSEHKPLVGSVVPTVDNRWPVFVEFQSKTFGISPEEEPPLATDSIRNSLMPREVCCYTESRNKHRISVMKLNQEVISCSIQNGTDDLIRFIRRKDLVAYWVVLFRSGKKTVYFRVHELESNLNIQVNRADVEKEIDALLILEGLYSFALNGELAASDDADTDDIFESSDYLLQEHIRNDIYKTLEKHILYNCIRVGHPRILVVCGLPGSGKTMFAQRVKKWLIKVHKRMFAVAGDVEVPVAMMNCDGTVDILSGTGDLTGRQNLEKLVIYDLSTRGGRNQLSREKLKKTLPPLIILDDFENLRTRDTDEQSDIEALMKGQFTVKDEIGKKSIEFLGSENKVDISDYLIVLTLGSSRSDVVENIRETGLSHTRVEVQQNVRKTLRMGRPFPNESIRFFESLRGQIEEESIFVLLGMNERERNKMITSFLAAIEWESEYQKHPFLLGCNISLSKSFAEAFRCRMVENKGEDSEVSTARKVDMNMRNLFDLAMQKTLKLAFKYANDKPYSRLIGVKTKVGDPVILPLELFLDCVGIPPNM</sequence>
<evidence type="ECO:0000313" key="5">
    <source>
        <dbReference type="EMBL" id="CAE0435797.1"/>
    </source>
</evidence>
<dbReference type="GO" id="GO:0048471">
    <property type="term" value="C:perinuclear region of cytoplasm"/>
    <property type="evidence" value="ECO:0007669"/>
    <property type="project" value="TreeGrafter"/>
</dbReference>
<evidence type="ECO:0000256" key="3">
    <source>
        <dbReference type="ARBA" id="ARBA00022737"/>
    </source>
</evidence>
<keyword evidence="1" id="KW-0343">GTPase activation</keyword>
<evidence type="ECO:0000256" key="2">
    <source>
        <dbReference type="ARBA" id="ARBA00022614"/>
    </source>
</evidence>
<dbReference type="PANTHER" id="PTHR24113">
    <property type="entry name" value="RAN GTPASE-ACTIVATING PROTEIN 1"/>
    <property type="match status" value="1"/>
</dbReference>
<dbReference type="Gene3D" id="3.80.10.10">
    <property type="entry name" value="Ribonuclease Inhibitor"/>
    <property type="match status" value="3"/>
</dbReference>
<proteinExistence type="predicted"/>
<protein>
    <recommendedName>
        <fullName evidence="4">AAA+ ATPase domain-containing protein</fullName>
    </recommendedName>
</protein>
<dbReference type="InterPro" id="IPR027038">
    <property type="entry name" value="RanGap"/>
</dbReference>
<name>A0A7S3PFD5_9STRA</name>
<dbReference type="PANTHER" id="PTHR24113:SF12">
    <property type="entry name" value="RAN GTPASE-ACTIVATING PROTEIN 1"/>
    <property type="match status" value="1"/>
</dbReference>